<dbReference type="InterPro" id="IPR005935">
    <property type="entry name" value="Mev_decarb"/>
</dbReference>
<proteinExistence type="inferred from homology"/>
<dbReference type="GO" id="GO:0004163">
    <property type="term" value="F:diphosphomevalonate decarboxylase activity"/>
    <property type="evidence" value="ECO:0007669"/>
    <property type="project" value="UniProtKB-EC"/>
</dbReference>
<evidence type="ECO:0000256" key="5">
    <source>
        <dbReference type="ARBA" id="ARBA00022840"/>
    </source>
</evidence>
<dbReference type="RefSeq" id="WP_105804970.1">
    <property type="nucleotide sequence ID" value="NZ_MWZD01000016.1"/>
</dbReference>
<dbReference type="SUPFAM" id="SSF54211">
    <property type="entry name" value="Ribosomal protein S5 domain 2-like"/>
    <property type="match status" value="1"/>
</dbReference>
<comment type="caution">
    <text evidence="10">The sequence shown here is derived from an EMBL/GenBank/DDBJ whole genome shotgun (WGS) entry which is preliminary data.</text>
</comment>
<dbReference type="EC" id="4.1.1.33" evidence="2"/>
<dbReference type="PANTHER" id="PTHR10977">
    <property type="entry name" value="DIPHOSPHOMEVALONATE DECARBOXYLASE"/>
    <property type="match status" value="1"/>
</dbReference>
<evidence type="ECO:0000313" key="11">
    <source>
        <dbReference type="Proteomes" id="UP000238650"/>
    </source>
</evidence>
<dbReference type="GO" id="GO:0005524">
    <property type="term" value="F:ATP binding"/>
    <property type="evidence" value="ECO:0007669"/>
    <property type="project" value="UniProtKB-KW"/>
</dbReference>
<dbReference type="AlphaFoldDB" id="A0A2S9QPA9"/>
<dbReference type="Gene3D" id="3.30.230.10">
    <property type="match status" value="1"/>
</dbReference>
<dbReference type="SUPFAM" id="SSF55060">
    <property type="entry name" value="GHMP Kinase, C-terminal domain"/>
    <property type="match status" value="1"/>
</dbReference>
<dbReference type="InterPro" id="IPR036554">
    <property type="entry name" value="GHMP_kinase_C_sf"/>
</dbReference>
<dbReference type="NCBIfam" id="TIGR01240">
    <property type="entry name" value="mevDPdecarb"/>
    <property type="match status" value="1"/>
</dbReference>
<keyword evidence="6" id="KW-0443">Lipid metabolism</keyword>
<dbReference type="InterPro" id="IPR041431">
    <property type="entry name" value="Mvd1_C"/>
</dbReference>
<dbReference type="Pfam" id="PF22700">
    <property type="entry name" value="MVD-like_N"/>
    <property type="match status" value="1"/>
</dbReference>
<evidence type="ECO:0000256" key="7">
    <source>
        <dbReference type="ARBA" id="ARBA00023239"/>
    </source>
</evidence>
<keyword evidence="11" id="KW-1185">Reference proteome</keyword>
<dbReference type="Proteomes" id="UP000238650">
    <property type="component" value="Unassembled WGS sequence"/>
</dbReference>
<reference evidence="10 11" key="1">
    <citation type="journal article" date="2017" name="New Microbes New Infect">
        <title>Genome sequence of 'Leucobacter massiliensis' sp. nov. isolated from human pharynx after travel to the 2014 Hajj.</title>
        <authorList>
            <person name="Leangapichart T."/>
            <person name="Gautret P."/>
            <person name="Nguyen T.T."/>
            <person name="Armstrong N."/>
            <person name="Rolain J.M."/>
        </authorList>
    </citation>
    <scope>NUCLEOTIDE SEQUENCE [LARGE SCALE GENOMIC DNA]</scope>
    <source>
        <strain evidence="10 11">122RC15</strain>
    </source>
</reference>
<dbReference type="InterPro" id="IPR053859">
    <property type="entry name" value="MVD-like_N"/>
</dbReference>
<dbReference type="InterPro" id="IPR029765">
    <property type="entry name" value="Mev_diP_decarb"/>
</dbReference>
<sequence length="334" mass="34732">MSAGDGAAAATARAHPNIALVKYWGKRDEELMLPAAGSLSLTLDAFATTTELRLDPDAAEDRFELNGEPQSGERLSRVSRFLDLVRERAGSPLRAVVRSRNEAPTGAGLASSASGFAALATAASAVYGLPQDPASLSRLARRGSGSAARSIVPGVAVWHAGDGDDSSFAEAVDAPELAMVIVTVDERQKAVSSREAMRLSARTSPFYAGWVTSTEESLAEMLQACRERDFTRIGRITESHALRMHAVIQSSEPPVRYLSPTSIAVFDAVVALRERGVEAYSTADAGPNVAVLVRPGDAPAVAEALAGFGRVRAVGAGPGAALLPADAARGGEPA</sequence>
<evidence type="ECO:0000259" key="8">
    <source>
        <dbReference type="Pfam" id="PF18376"/>
    </source>
</evidence>
<dbReference type="OrthoDB" id="5498344at2"/>
<dbReference type="PANTHER" id="PTHR10977:SF3">
    <property type="entry name" value="DIPHOSPHOMEVALONATE DECARBOXYLASE"/>
    <property type="match status" value="1"/>
</dbReference>
<evidence type="ECO:0000256" key="1">
    <source>
        <dbReference type="ARBA" id="ARBA00008831"/>
    </source>
</evidence>
<name>A0A2S9QPA9_9MICO</name>
<dbReference type="GO" id="GO:0005829">
    <property type="term" value="C:cytosol"/>
    <property type="evidence" value="ECO:0007669"/>
    <property type="project" value="InterPro"/>
</dbReference>
<dbReference type="InterPro" id="IPR020568">
    <property type="entry name" value="Ribosomal_Su5_D2-typ_SF"/>
</dbReference>
<feature type="domain" description="Mvd1 C-terminal" evidence="8">
    <location>
        <begin position="180"/>
        <end position="306"/>
    </location>
</feature>
<keyword evidence="3" id="KW-0444">Lipid biosynthesis</keyword>
<keyword evidence="4" id="KW-0547">Nucleotide-binding</keyword>
<keyword evidence="7" id="KW-0456">Lyase</keyword>
<dbReference type="Pfam" id="PF18376">
    <property type="entry name" value="MDD_C"/>
    <property type="match status" value="1"/>
</dbReference>
<keyword evidence="5" id="KW-0067">ATP-binding</keyword>
<gene>
    <name evidence="10" type="ORF">B4915_06180</name>
</gene>
<evidence type="ECO:0000259" key="9">
    <source>
        <dbReference type="Pfam" id="PF22700"/>
    </source>
</evidence>
<organism evidence="10 11">
    <name type="scientific">Leucobacter massiliensis</name>
    <dbReference type="NCBI Taxonomy" id="1686285"/>
    <lineage>
        <taxon>Bacteria</taxon>
        <taxon>Bacillati</taxon>
        <taxon>Actinomycetota</taxon>
        <taxon>Actinomycetes</taxon>
        <taxon>Micrococcales</taxon>
        <taxon>Microbacteriaceae</taxon>
        <taxon>Leucobacter</taxon>
    </lineage>
</organism>
<evidence type="ECO:0000256" key="4">
    <source>
        <dbReference type="ARBA" id="ARBA00022741"/>
    </source>
</evidence>
<dbReference type="PIRSF" id="PIRSF015950">
    <property type="entry name" value="Mev_P_decrbx"/>
    <property type="match status" value="1"/>
</dbReference>
<evidence type="ECO:0000313" key="10">
    <source>
        <dbReference type="EMBL" id="PRI11424.1"/>
    </source>
</evidence>
<evidence type="ECO:0000256" key="6">
    <source>
        <dbReference type="ARBA" id="ARBA00023098"/>
    </source>
</evidence>
<comment type="similarity">
    <text evidence="1">Belongs to the diphosphomevalonate decarboxylase family.</text>
</comment>
<protein>
    <recommendedName>
        <fullName evidence="2">diphosphomevalonate decarboxylase</fullName>
        <ecNumber evidence="2">4.1.1.33</ecNumber>
    </recommendedName>
</protein>
<dbReference type="FunFam" id="3.30.230.10:FF:000072">
    <property type="entry name" value="Diphosphomevalonate decarboxylase"/>
    <property type="match status" value="1"/>
</dbReference>
<evidence type="ECO:0000256" key="2">
    <source>
        <dbReference type="ARBA" id="ARBA00012296"/>
    </source>
</evidence>
<dbReference type="Gene3D" id="3.30.70.890">
    <property type="entry name" value="GHMP kinase, C-terminal domain"/>
    <property type="match status" value="1"/>
</dbReference>
<feature type="domain" description="Diphosphomevalonate decarboxylase-like N-terminal" evidence="9">
    <location>
        <begin position="14"/>
        <end position="169"/>
    </location>
</feature>
<dbReference type="GO" id="GO:0019287">
    <property type="term" value="P:isopentenyl diphosphate biosynthetic process, mevalonate pathway"/>
    <property type="evidence" value="ECO:0007669"/>
    <property type="project" value="InterPro"/>
</dbReference>
<evidence type="ECO:0000256" key="3">
    <source>
        <dbReference type="ARBA" id="ARBA00022516"/>
    </source>
</evidence>
<dbReference type="EMBL" id="MWZD01000016">
    <property type="protein sequence ID" value="PRI11424.1"/>
    <property type="molecule type" value="Genomic_DNA"/>
</dbReference>
<accession>A0A2S9QPA9</accession>
<dbReference type="InterPro" id="IPR014721">
    <property type="entry name" value="Ribsml_uS5_D2-typ_fold_subgr"/>
</dbReference>